<dbReference type="SUPFAM" id="SSF54928">
    <property type="entry name" value="RNA-binding domain, RBD"/>
    <property type="match status" value="1"/>
</dbReference>
<accession>A0A9X1YN35</accession>
<gene>
    <name evidence="4" type="ORF">LPC04_24195</name>
</gene>
<dbReference type="InterPro" id="IPR012677">
    <property type="entry name" value="Nucleotide-bd_a/b_plait_sf"/>
</dbReference>
<evidence type="ECO:0000259" key="3">
    <source>
        <dbReference type="PROSITE" id="PS50102"/>
    </source>
</evidence>
<name>A0A9X1YN35_9BURK</name>
<feature type="domain" description="RRM" evidence="3">
    <location>
        <begin position="3"/>
        <end position="81"/>
    </location>
</feature>
<dbReference type="GO" id="GO:0003723">
    <property type="term" value="F:RNA binding"/>
    <property type="evidence" value="ECO:0007669"/>
    <property type="project" value="UniProtKB-KW"/>
</dbReference>
<dbReference type="InterPro" id="IPR048289">
    <property type="entry name" value="RRM2_NsCP33-like"/>
</dbReference>
<dbReference type="AlphaFoldDB" id="A0A9X1YN35"/>
<reference evidence="4" key="1">
    <citation type="submission" date="2021-11" db="EMBL/GenBank/DDBJ databases">
        <title>BS-T2-15 a new species belonging to the Comamonadaceae family isolated from the soil of a French oak forest.</title>
        <authorList>
            <person name="Mieszkin S."/>
            <person name="Alain K."/>
        </authorList>
    </citation>
    <scope>NUCLEOTIDE SEQUENCE</scope>
    <source>
        <strain evidence="4">BS-T2-15</strain>
    </source>
</reference>
<sequence>MGNKLYVGNLAYSVRDESLQESFSQFGTVTSAKVMMDRETGRSKGFGFVEMGSDAEAQAAINGMNGQPLEGRPLVVNEARPREERPGGFSGAPRSPYGGGGRSGGGGGGGYGGGGGGGYGGGGGGGGRSGGGGGYGGGGGGRSGGGGGYGGGGGGRGGY</sequence>
<dbReference type="InterPro" id="IPR035979">
    <property type="entry name" value="RBD_domain_sf"/>
</dbReference>
<feature type="region of interest" description="Disordered" evidence="2">
    <location>
        <begin position="77"/>
        <end position="159"/>
    </location>
</feature>
<dbReference type="Pfam" id="PF00076">
    <property type="entry name" value="RRM_1"/>
    <property type="match status" value="1"/>
</dbReference>
<dbReference type="EMBL" id="JAJLJH010000010">
    <property type="protein sequence ID" value="MCK9688827.1"/>
    <property type="molecule type" value="Genomic_DNA"/>
</dbReference>
<evidence type="ECO:0000256" key="1">
    <source>
        <dbReference type="ARBA" id="ARBA00022884"/>
    </source>
</evidence>
<keyword evidence="5" id="KW-1185">Reference proteome</keyword>
<dbReference type="CDD" id="cd21608">
    <property type="entry name" value="RRM2_NsCP33_like"/>
    <property type="match status" value="1"/>
</dbReference>
<dbReference type="SMART" id="SM00360">
    <property type="entry name" value="RRM"/>
    <property type="match status" value="1"/>
</dbReference>
<dbReference type="RefSeq" id="WP_275684867.1">
    <property type="nucleotide sequence ID" value="NZ_JAJLJH010000010.1"/>
</dbReference>
<dbReference type="PROSITE" id="PS50102">
    <property type="entry name" value="RRM"/>
    <property type="match status" value="1"/>
</dbReference>
<dbReference type="Proteomes" id="UP001139353">
    <property type="component" value="Unassembled WGS sequence"/>
</dbReference>
<comment type="caution">
    <text evidence="4">The sequence shown here is derived from an EMBL/GenBank/DDBJ whole genome shotgun (WGS) entry which is preliminary data.</text>
</comment>
<proteinExistence type="predicted"/>
<evidence type="ECO:0000313" key="4">
    <source>
        <dbReference type="EMBL" id="MCK9688827.1"/>
    </source>
</evidence>
<protein>
    <submittedName>
        <fullName evidence="4">RNA-binding protein</fullName>
    </submittedName>
</protein>
<organism evidence="4 5">
    <name type="scientific">Scleromatobacter humisilvae</name>
    <dbReference type="NCBI Taxonomy" id="2897159"/>
    <lineage>
        <taxon>Bacteria</taxon>
        <taxon>Pseudomonadati</taxon>
        <taxon>Pseudomonadota</taxon>
        <taxon>Betaproteobacteria</taxon>
        <taxon>Burkholderiales</taxon>
        <taxon>Sphaerotilaceae</taxon>
        <taxon>Scleromatobacter</taxon>
    </lineage>
</organism>
<feature type="compositionally biased region" description="Gly residues" evidence="2">
    <location>
        <begin position="97"/>
        <end position="159"/>
    </location>
</feature>
<dbReference type="Gene3D" id="3.30.70.330">
    <property type="match status" value="1"/>
</dbReference>
<dbReference type="PANTHER" id="PTHR48027">
    <property type="entry name" value="HETEROGENEOUS NUCLEAR RIBONUCLEOPROTEIN 87F-RELATED"/>
    <property type="match status" value="1"/>
</dbReference>
<dbReference type="InterPro" id="IPR052462">
    <property type="entry name" value="SLIRP/GR-RBP-like"/>
</dbReference>
<dbReference type="InterPro" id="IPR000504">
    <property type="entry name" value="RRM_dom"/>
</dbReference>
<evidence type="ECO:0000256" key="2">
    <source>
        <dbReference type="SAM" id="MobiDB-lite"/>
    </source>
</evidence>
<evidence type="ECO:0000313" key="5">
    <source>
        <dbReference type="Proteomes" id="UP001139353"/>
    </source>
</evidence>
<keyword evidence="1" id="KW-0694">RNA-binding</keyword>